<dbReference type="Gene3D" id="3.30.565.10">
    <property type="entry name" value="Histidine kinase-like ATPase, C-terminal domain"/>
    <property type="match status" value="1"/>
</dbReference>
<keyword evidence="1" id="KW-1133">Transmembrane helix</keyword>
<comment type="caution">
    <text evidence="3">The sequence shown here is derived from an EMBL/GenBank/DDBJ whole genome shotgun (WGS) entry which is preliminary data.</text>
</comment>
<evidence type="ECO:0000313" key="3">
    <source>
        <dbReference type="EMBL" id="OKS88774.1"/>
    </source>
</evidence>
<gene>
    <name evidence="3" type="ORF">RG47T_4252</name>
</gene>
<accession>A0A1Q6A436</accession>
<evidence type="ECO:0000256" key="1">
    <source>
        <dbReference type="SAM" id="Phobius"/>
    </source>
</evidence>
<dbReference type="InterPro" id="IPR050640">
    <property type="entry name" value="Bact_2-comp_sensor_kinase"/>
</dbReference>
<feature type="domain" description="Signal transduction histidine kinase internal region" evidence="2">
    <location>
        <begin position="166"/>
        <end position="244"/>
    </location>
</feature>
<dbReference type="Pfam" id="PF06580">
    <property type="entry name" value="His_kinase"/>
    <property type="match status" value="1"/>
</dbReference>
<dbReference type="EMBL" id="MPPL01000001">
    <property type="protein sequence ID" value="OKS88774.1"/>
    <property type="molecule type" value="Genomic_DNA"/>
</dbReference>
<feature type="transmembrane region" description="Helical" evidence="1">
    <location>
        <begin position="44"/>
        <end position="66"/>
    </location>
</feature>
<feature type="transmembrane region" description="Helical" evidence="1">
    <location>
        <begin position="12"/>
        <end position="32"/>
    </location>
</feature>
<dbReference type="GO" id="GO:0016020">
    <property type="term" value="C:membrane"/>
    <property type="evidence" value="ECO:0007669"/>
    <property type="project" value="InterPro"/>
</dbReference>
<name>A0A1Q6A436_9SPHI</name>
<dbReference type="InterPro" id="IPR036890">
    <property type="entry name" value="HATPase_C_sf"/>
</dbReference>
<dbReference type="OrthoDB" id="9792992at2"/>
<keyword evidence="4" id="KW-1185">Reference proteome</keyword>
<dbReference type="AlphaFoldDB" id="A0A1Q6A436"/>
<dbReference type="STRING" id="1302689.RG47T_4252"/>
<keyword evidence="1" id="KW-0812">Transmembrane</keyword>
<keyword evidence="1" id="KW-0472">Membrane</keyword>
<sequence length="350" mass="41088">MEMRGQVTYKTITQHLLFWLVYMLYQAISYGWEYTDQLTFRLAPSVIVATLPVTILLTYINLYVLMPLYFYQERYIRYIFGLVVLLLTGGLLIRFFTHEVILPWEQLHDPVRYKMENKHFWIPVRILRLSIEALPMLAITMVIQLMRNAYQREKNLRELQLEKFSAEMGLLKAQINPHFFFNTLNTLYSLILKKSDDAGKFALRISDLMHYMLYETRADKILLTDEISHLENYMRVEEMRFADRVDLSFHYSGPVEGKLIAPLILLPFVENAFKHGIENDAGWITVAIKLTEQRLFMKVENSYPDHARESGHGLGLANVRKRLELTYPGNYTLNLSADNGLFEAELKINL</sequence>
<protein>
    <recommendedName>
        <fullName evidence="2">Signal transduction histidine kinase internal region domain-containing protein</fullName>
    </recommendedName>
</protein>
<organism evidence="3 4">
    <name type="scientific">Mucilaginibacter polytrichastri</name>
    <dbReference type="NCBI Taxonomy" id="1302689"/>
    <lineage>
        <taxon>Bacteria</taxon>
        <taxon>Pseudomonadati</taxon>
        <taxon>Bacteroidota</taxon>
        <taxon>Sphingobacteriia</taxon>
        <taxon>Sphingobacteriales</taxon>
        <taxon>Sphingobacteriaceae</taxon>
        <taxon>Mucilaginibacter</taxon>
    </lineage>
</organism>
<reference evidence="3 4" key="1">
    <citation type="submission" date="2016-11" db="EMBL/GenBank/DDBJ databases">
        <title>Whole Genome Sequencing of Mucilaginibacter polytrichastri RG4-7(T) isolated from the moss sample.</title>
        <authorList>
            <person name="Li Y."/>
        </authorList>
    </citation>
    <scope>NUCLEOTIDE SEQUENCE [LARGE SCALE GENOMIC DNA]</scope>
    <source>
        <strain evidence="3 4">RG4-7</strain>
    </source>
</reference>
<feature type="transmembrane region" description="Helical" evidence="1">
    <location>
        <begin position="78"/>
        <end position="97"/>
    </location>
</feature>
<dbReference type="PANTHER" id="PTHR34220:SF7">
    <property type="entry name" value="SENSOR HISTIDINE KINASE YPDA"/>
    <property type="match status" value="1"/>
</dbReference>
<evidence type="ECO:0000259" key="2">
    <source>
        <dbReference type="Pfam" id="PF06580"/>
    </source>
</evidence>
<dbReference type="GO" id="GO:0000155">
    <property type="term" value="F:phosphorelay sensor kinase activity"/>
    <property type="evidence" value="ECO:0007669"/>
    <property type="project" value="InterPro"/>
</dbReference>
<dbReference type="RefSeq" id="WP_074491314.1">
    <property type="nucleotide sequence ID" value="NZ_FPAM01000009.1"/>
</dbReference>
<proteinExistence type="predicted"/>
<dbReference type="Proteomes" id="UP000186720">
    <property type="component" value="Unassembled WGS sequence"/>
</dbReference>
<dbReference type="InterPro" id="IPR010559">
    <property type="entry name" value="Sig_transdc_His_kin_internal"/>
</dbReference>
<dbReference type="SUPFAM" id="SSF55874">
    <property type="entry name" value="ATPase domain of HSP90 chaperone/DNA topoisomerase II/histidine kinase"/>
    <property type="match status" value="1"/>
</dbReference>
<dbReference type="PANTHER" id="PTHR34220">
    <property type="entry name" value="SENSOR HISTIDINE KINASE YPDA"/>
    <property type="match status" value="1"/>
</dbReference>
<evidence type="ECO:0000313" key="4">
    <source>
        <dbReference type="Proteomes" id="UP000186720"/>
    </source>
</evidence>